<protein>
    <recommendedName>
        <fullName evidence="5 6">Dephospho-CoA kinase</fullName>
        <ecNumber evidence="5 6">2.7.1.24</ecNumber>
    </recommendedName>
    <alternativeName>
        <fullName evidence="5">Dephosphocoenzyme A kinase</fullName>
    </alternativeName>
</protein>
<dbReference type="NCBIfam" id="TIGR00152">
    <property type="entry name" value="dephospho-CoA kinase"/>
    <property type="match status" value="1"/>
</dbReference>
<gene>
    <name evidence="5 7" type="primary">coaE</name>
    <name evidence="7" type="ORF">KIH39_16025</name>
</gene>
<dbReference type="HAMAP" id="MF_00376">
    <property type="entry name" value="Dephospho_CoA_kinase"/>
    <property type="match status" value="1"/>
</dbReference>
<evidence type="ECO:0000256" key="1">
    <source>
        <dbReference type="ARBA" id="ARBA00009018"/>
    </source>
</evidence>
<dbReference type="Gene3D" id="3.40.50.300">
    <property type="entry name" value="P-loop containing nucleotide triphosphate hydrolases"/>
    <property type="match status" value="1"/>
</dbReference>
<dbReference type="GO" id="GO:0004140">
    <property type="term" value="F:dephospho-CoA kinase activity"/>
    <property type="evidence" value="ECO:0007669"/>
    <property type="project" value="UniProtKB-UniRule"/>
</dbReference>
<keyword evidence="5" id="KW-0963">Cytoplasm</keyword>
<name>A0A8E6EWP0_9BACT</name>
<dbReference type="PANTHER" id="PTHR10695:SF46">
    <property type="entry name" value="BIFUNCTIONAL COENZYME A SYNTHASE-RELATED"/>
    <property type="match status" value="1"/>
</dbReference>
<dbReference type="EC" id="2.7.1.24" evidence="5 6"/>
<dbReference type="KEGG" id="tsph:KIH39_16025"/>
<dbReference type="EMBL" id="CP074694">
    <property type="protein sequence ID" value="QVL30356.1"/>
    <property type="molecule type" value="Genomic_DNA"/>
</dbReference>
<dbReference type="GO" id="GO:0005524">
    <property type="term" value="F:ATP binding"/>
    <property type="evidence" value="ECO:0007669"/>
    <property type="project" value="UniProtKB-UniRule"/>
</dbReference>
<keyword evidence="2 5" id="KW-0547">Nucleotide-binding</keyword>
<evidence type="ECO:0000256" key="6">
    <source>
        <dbReference type="NCBIfam" id="TIGR00152"/>
    </source>
</evidence>
<dbReference type="RefSeq" id="WP_213494227.1">
    <property type="nucleotide sequence ID" value="NZ_CP074694.1"/>
</dbReference>
<evidence type="ECO:0000313" key="7">
    <source>
        <dbReference type="EMBL" id="QVL30356.1"/>
    </source>
</evidence>
<dbReference type="GO" id="GO:0015937">
    <property type="term" value="P:coenzyme A biosynthetic process"/>
    <property type="evidence" value="ECO:0007669"/>
    <property type="project" value="UniProtKB-UniRule"/>
</dbReference>
<dbReference type="GO" id="GO:0005737">
    <property type="term" value="C:cytoplasm"/>
    <property type="evidence" value="ECO:0007669"/>
    <property type="project" value="UniProtKB-SubCell"/>
</dbReference>
<keyword evidence="5 7" id="KW-0808">Transferase</keyword>
<comment type="function">
    <text evidence="5">Catalyzes the phosphorylation of the 3'-hydroxyl group of dephosphocoenzyme A to form coenzyme A.</text>
</comment>
<comment type="similarity">
    <text evidence="1 5">Belongs to the CoaE family.</text>
</comment>
<dbReference type="SUPFAM" id="SSF52540">
    <property type="entry name" value="P-loop containing nucleoside triphosphate hydrolases"/>
    <property type="match status" value="1"/>
</dbReference>
<organism evidence="7 8">
    <name type="scientific">Telmatocola sphagniphila</name>
    <dbReference type="NCBI Taxonomy" id="1123043"/>
    <lineage>
        <taxon>Bacteria</taxon>
        <taxon>Pseudomonadati</taxon>
        <taxon>Planctomycetota</taxon>
        <taxon>Planctomycetia</taxon>
        <taxon>Gemmatales</taxon>
        <taxon>Gemmataceae</taxon>
    </lineage>
</organism>
<evidence type="ECO:0000256" key="4">
    <source>
        <dbReference type="ARBA" id="ARBA00022993"/>
    </source>
</evidence>
<comment type="pathway">
    <text evidence="5">Cofactor biosynthesis; coenzyme A biosynthesis; CoA from (R)-pantothenate: step 5/5.</text>
</comment>
<dbReference type="UniPathway" id="UPA00241">
    <property type="reaction ID" value="UER00356"/>
</dbReference>
<dbReference type="PROSITE" id="PS51219">
    <property type="entry name" value="DPCK"/>
    <property type="match status" value="1"/>
</dbReference>
<keyword evidence="3 5" id="KW-0067">ATP-binding</keyword>
<dbReference type="Pfam" id="PF01121">
    <property type="entry name" value="CoaE"/>
    <property type="match status" value="1"/>
</dbReference>
<dbReference type="PANTHER" id="PTHR10695">
    <property type="entry name" value="DEPHOSPHO-COA KINASE-RELATED"/>
    <property type="match status" value="1"/>
</dbReference>
<dbReference type="Proteomes" id="UP000676194">
    <property type="component" value="Chromosome"/>
</dbReference>
<reference evidence="7" key="1">
    <citation type="submission" date="2021-05" db="EMBL/GenBank/DDBJ databases">
        <title>Complete genome sequence of the cellulolytic planctomycete Telmatocola sphagniphila SP2T and characterization of the first cellulase from planctomycetes.</title>
        <authorList>
            <person name="Rakitin A.L."/>
            <person name="Beletsky A.V."/>
            <person name="Naumoff D.G."/>
            <person name="Kulichevskaya I.S."/>
            <person name="Mardanov A.V."/>
            <person name="Ravin N.V."/>
            <person name="Dedysh S.N."/>
        </authorList>
    </citation>
    <scope>NUCLEOTIDE SEQUENCE</scope>
    <source>
        <strain evidence="7">SP2T</strain>
    </source>
</reference>
<evidence type="ECO:0000256" key="5">
    <source>
        <dbReference type="HAMAP-Rule" id="MF_00376"/>
    </source>
</evidence>
<evidence type="ECO:0000313" key="8">
    <source>
        <dbReference type="Proteomes" id="UP000676194"/>
    </source>
</evidence>
<evidence type="ECO:0000256" key="3">
    <source>
        <dbReference type="ARBA" id="ARBA00022840"/>
    </source>
</evidence>
<proteinExistence type="inferred from homology"/>
<sequence length="201" mass="22210">MNHKPVIGIVGGIGAGKSTVSQALVKLGGCLIDADQIGHAALRDAENLQKIIEAFGPKILKEDGSVDRRKLGSIVFKDPLEREKLESIVIPWISDEIRLRMKDFSANPVCQMVILDAAIMLETGWNGVCDKILFVEASLSTREKRVKARGWSAEDLRDRESSQLPLEVKKARADAVLANDPDSPEISTQLVSLLKNWGWRR</sequence>
<dbReference type="CDD" id="cd02022">
    <property type="entry name" value="DPCK"/>
    <property type="match status" value="1"/>
</dbReference>
<comment type="subcellular location">
    <subcellularLocation>
        <location evidence="5">Cytoplasm</location>
    </subcellularLocation>
</comment>
<dbReference type="AlphaFoldDB" id="A0A8E6EWP0"/>
<keyword evidence="5 7" id="KW-0418">Kinase</keyword>
<keyword evidence="8" id="KW-1185">Reference proteome</keyword>
<feature type="binding site" evidence="5">
    <location>
        <begin position="14"/>
        <end position="19"/>
    </location>
    <ligand>
        <name>ATP</name>
        <dbReference type="ChEBI" id="CHEBI:30616"/>
    </ligand>
</feature>
<keyword evidence="4 5" id="KW-0173">Coenzyme A biosynthesis</keyword>
<evidence type="ECO:0000256" key="2">
    <source>
        <dbReference type="ARBA" id="ARBA00022741"/>
    </source>
</evidence>
<dbReference type="InterPro" id="IPR001977">
    <property type="entry name" value="Depp_CoAkinase"/>
</dbReference>
<accession>A0A8E6EWP0</accession>
<comment type="catalytic activity">
    <reaction evidence="5">
        <text>3'-dephospho-CoA + ATP = ADP + CoA + H(+)</text>
        <dbReference type="Rhea" id="RHEA:18245"/>
        <dbReference type="ChEBI" id="CHEBI:15378"/>
        <dbReference type="ChEBI" id="CHEBI:30616"/>
        <dbReference type="ChEBI" id="CHEBI:57287"/>
        <dbReference type="ChEBI" id="CHEBI:57328"/>
        <dbReference type="ChEBI" id="CHEBI:456216"/>
        <dbReference type="EC" id="2.7.1.24"/>
    </reaction>
</comment>
<dbReference type="InterPro" id="IPR027417">
    <property type="entry name" value="P-loop_NTPase"/>
</dbReference>